<comment type="caution">
    <text evidence="7">The sequence shown here is derived from an EMBL/GenBank/DDBJ whole genome shotgun (WGS) entry which is preliminary data.</text>
</comment>
<keyword evidence="5" id="KW-0408">Iron</keyword>
<dbReference type="PROSITE" id="PS50292">
    <property type="entry name" value="PEROXIDASE_3"/>
    <property type="match status" value="1"/>
</dbReference>
<evidence type="ECO:0000256" key="5">
    <source>
        <dbReference type="ARBA" id="ARBA00023004"/>
    </source>
</evidence>
<proteinExistence type="predicted"/>
<dbReference type="PANTHER" id="PTHR11903">
    <property type="entry name" value="PROSTAGLANDIN G/H SYNTHASE"/>
    <property type="match status" value="1"/>
</dbReference>
<organism evidence="7 8">
    <name type="scientific">Actinomadura adrarensis</name>
    <dbReference type="NCBI Taxonomy" id="1819600"/>
    <lineage>
        <taxon>Bacteria</taxon>
        <taxon>Bacillati</taxon>
        <taxon>Actinomycetota</taxon>
        <taxon>Actinomycetes</taxon>
        <taxon>Streptosporangiales</taxon>
        <taxon>Thermomonosporaceae</taxon>
        <taxon>Actinomadura</taxon>
    </lineage>
</organism>
<dbReference type="SUPFAM" id="SSF56634">
    <property type="entry name" value="Heme-dependent catalase-like"/>
    <property type="match status" value="1"/>
</dbReference>
<name>A0ABW3CNH4_9ACTN</name>
<dbReference type="InterPro" id="IPR020835">
    <property type="entry name" value="Catalase_sf"/>
</dbReference>
<dbReference type="PANTHER" id="PTHR11903:SF11">
    <property type="entry name" value="ALPHA-DIOXYGENASE 1"/>
    <property type="match status" value="1"/>
</dbReference>
<dbReference type="Gene3D" id="2.40.180.10">
    <property type="entry name" value="Catalase core domain"/>
    <property type="match status" value="1"/>
</dbReference>
<evidence type="ECO:0000256" key="3">
    <source>
        <dbReference type="ARBA" id="ARBA00022964"/>
    </source>
</evidence>
<keyword evidence="1" id="KW-0479">Metal-binding</keyword>
<dbReference type="SUPFAM" id="SSF48113">
    <property type="entry name" value="Heme-dependent peroxidases"/>
    <property type="match status" value="1"/>
</dbReference>
<dbReference type="Pfam" id="PF03098">
    <property type="entry name" value="An_peroxidase"/>
    <property type="match status" value="1"/>
</dbReference>
<keyword evidence="7" id="KW-0575">Peroxidase</keyword>
<dbReference type="EMBL" id="JBHTIR010003521">
    <property type="protein sequence ID" value="MFD0855337.1"/>
    <property type="molecule type" value="Genomic_DNA"/>
</dbReference>
<keyword evidence="2" id="KW-0611">Plant defense</keyword>
<evidence type="ECO:0000256" key="2">
    <source>
        <dbReference type="ARBA" id="ARBA00022821"/>
    </source>
</evidence>
<gene>
    <name evidence="7" type="ORF">ACFQ07_24060</name>
</gene>
<evidence type="ECO:0000256" key="1">
    <source>
        <dbReference type="ARBA" id="ARBA00022723"/>
    </source>
</evidence>
<evidence type="ECO:0000256" key="4">
    <source>
        <dbReference type="ARBA" id="ARBA00023002"/>
    </source>
</evidence>
<dbReference type="InterPro" id="IPR019791">
    <property type="entry name" value="Haem_peroxidase_animal"/>
</dbReference>
<evidence type="ECO:0000313" key="7">
    <source>
        <dbReference type="EMBL" id="MFD0855337.1"/>
    </source>
</evidence>
<feature type="non-terminal residue" evidence="7">
    <location>
        <position position="367"/>
    </location>
</feature>
<evidence type="ECO:0000256" key="6">
    <source>
        <dbReference type="SAM" id="MobiDB-lite"/>
    </source>
</evidence>
<sequence length="367" mass="41673">MRFQLRPASDAAPAPPASETDPDYLAHEISDRLARHDIVFELCVQRYVDPRRTPIENGATEWKEKDSPIVPVATVRIPRQEIDRADARAIATDIDQLTFDAWNTTDEFRPLGNMNRARKLAYEASSAHRRRHRFETVPPRRNVIVSGMLQSGFRVLNRVVPWHRLPTRLGLLNVHALREEMRRHNLIDTEVREAPPRPRPVPPPIHEQLRVRRSYDGSFNDLSAPRMGAIGSAFGRNLPPVYQPDAFGEPNPVTVARELLDRRTFLPARTLNVLAAAWIQFQVHDWVNHKRYPTGTNSVEVPLPPGMTWVNTPGGVPEPVMRFAENEGVYPYHGATEPPILFANTASHWWDGSEVYGGDESTAKTLR</sequence>
<protein>
    <submittedName>
        <fullName evidence="7">Peroxidase family protein</fullName>
    </submittedName>
</protein>
<evidence type="ECO:0000313" key="8">
    <source>
        <dbReference type="Proteomes" id="UP001597083"/>
    </source>
</evidence>
<dbReference type="InterPro" id="IPR010255">
    <property type="entry name" value="Haem_peroxidase_sf"/>
</dbReference>
<dbReference type="Gene3D" id="1.10.640.10">
    <property type="entry name" value="Haem peroxidase domain superfamily, animal type"/>
    <property type="match status" value="1"/>
</dbReference>
<reference evidence="8" key="1">
    <citation type="journal article" date="2019" name="Int. J. Syst. Evol. Microbiol.">
        <title>The Global Catalogue of Microorganisms (GCM) 10K type strain sequencing project: providing services to taxonomists for standard genome sequencing and annotation.</title>
        <authorList>
            <consortium name="The Broad Institute Genomics Platform"/>
            <consortium name="The Broad Institute Genome Sequencing Center for Infectious Disease"/>
            <person name="Wu L."/>
            <person name="Ma J."/>
        </authorList>
    </citation>
    <scope>NUCLEOTIDE SEQUENCE [LARGE SCALE GENOMIC DNA]</scope>
    <source>
        <strain evidence="8">JCM 31696</strain>
    </source>
</reference>
<keyword evidence="3" id="KW-0223">Dioxygenase</keyword>
<keyword evidence="4" id="KW-0560">Oxidoreductase</keyword>
<accession>A0ABW3CNH4</accession>
<dbReference type="GO" id="GO:0004601">
    <property type="term" value="F:peroxidase activity"/>
    <property type="evidence" value="ECO:0007669"/>
    <property type="project" value="UniProtKB-KW"/>
</dbReference>
<dbReference type="Proteomes" id="UP001597083">
    <property type="component" value="Unassembled WGS sequence"/>
</dbReference>
<dbReference type="InterPro" id="IPR037120">
    <property type="entry name" value="Haem_peroxidase_sf_animal"/>
</dbReference>
<dbReference type="InterPro" id="IPR050783">
    <property type="entry name" value="Oxylipin_biosynth_metab"/>
</dbReference>
<feature type="region of interest" description="Disordered" evidence="6">
    <location>
        <begin position="1"/>
        <end position="22"/>
    </location>
</feature>
<keyword evidence="8" id="KW-1185">Reference proteome</keyword>